<proteinExistence type="predicted"/>
<dbReference type="EMBL" id="SJPY01000004">
    <property type="protein sequence ID" value="TWU41489.1"/>
    <property type="molecule type" value="Genomic_DNA"/>
</dbReference>
<reference evidence="1 2" key="1">
    <citation type="submission" date="2019-02" db="EMBL/GenBank/DDBJ databases">
        <title>Deep-cultivation of Planctomycetes and their phenomic and genomic characterization uncovers novel biology.</title>
        <authorList>
            <person name="Wiegand S."/>
            <person name="Jogler M."/>
            <person name="Boedeker C."/>
            <person name="Pinto D."/>
            <person name="Vollmers J."/>
            <person name="Rivas-Marin E."/>
            <person name="Kohn T."/>
            <person name="Peeters S.H."/>
            <person name="Heuer A."/>
            <person name="Rast P."/>
            <person name="Oberbeckmann S."/>
            <person name="Bunk B."/>
            <person name="Jeske O."/>
            <person name="Meyerdierks A."/>
            <person name="Storesund J.E."/>
            <person name="Kallscheuer N."/>
            <person name="Luecker S."/>
            <person name="Lage O.M."/>
            <person name="Pohl T."/>
            <person name="Merkel B.J."/>
            <person name="Hornburger P."/>
            <person name="Mueller R.-W."/>
            <person name="Bruemmer F."/>
            <person name="Labrenz M."/>
            <person name="Spormann A.M."/>
            <person name="Op Den Camp H."/>
            <person name="Overmann J."/>
            <person name="Amann R."/>
            <person name="Jetten M.S.M."/>
            <person name="Mascher T."/>
            <person name="Medema M.H."/>
            <person name="Devos D.P."/>
            <person name="Kaster A.-K."/>
            <person name="Ovreas L."/>
            <person name="Rohde M."/>
            <person name="Galperin M.Y."/>
            <person name="Jogler C."/>
        </authorList>
    </citation>
    <scope>NUCLEOTIDE SEQUENCE [LARGE SCALE GENOMIC DNA]</scope>
    <source>
        <strain evidence="1 2">Q31b</strain>
    </source>
</reference>
<evidence type="ECO:0000313" key="1">
    <source>
        <dbReference type="EMBL" id="TWU41489.1"/>
    </source>
</evidence>
<dbReference type="Proteomes" id="UP000315471">
    <property type="component" value="Unassembled WGS sequence"/>
</dbReference>
<dbReference type="AlphaFoldDB" id="A0A5C6E2W5"/>
<evidence type="ECO:0000313" key="2">
    <source>
        <dbReference type="Proteomes" id="UP000315471"/>
    </source>
</evidence>
<organism evidence="1 2">
    <name type="scientific">Novipirellula aureliae</name>
    <dbReference type="NCBI Taxonomy" id="2527966"/>
    <lineage>
        <taxon>Bacteria</taxon>
        <taxon>Pseudomonadati</taxon>
        <taxon>Planctomycetota</taxon>
        <taxon>Planctomycetia</taxon>
        <taxon>Pirellulales</taxon>
        <taxon>Pirellulaceae</taxon>
        <taxon>Novipirellula</taxon>
    </lineage>
</organism>
<name>A0A5C6E2W5_9BACT</name>
<keyword evidence="2" id="KW-1185">Reference proteome</keyword>
<comment type="caution">
    <text evidence="1">The sequence shown here is derived from an EMBL/GenBank/DDBJ whole genome shotgun (WGS) entry which is preliminary data.</text>
</comment>
<protein>
    <submittedName>
        <fullName evidence="1">Uncharacterized protein</fullName>
    </submittedName>
</protein>
<sequence>MISSGDTANAWGRVHAKFGKIRSSVQNAKRSLTANAFTTRSVEMPSNTLNVGNTRNLRDSLYKVKPNLLRLTKSLICHNLQRLGGHPASIGMPCPIAVTRYKMKS</sequence>
<gene>
    <name evidence="1" type="ORF">Q31b_29380</name>
</gene>
<accession>A0A5C6E2W5</accession>